<evidence type="ECO:0000256" key="3">
    <source>
        <dbReference type="ARBA" id="ARBA00022692"/>
    </source>
</evidence>
<feature type="transmembrane region" description="Helical" evidence="6">
    <location>
        <begin position="216"/>
        <end position="239"/>
    </location>
</feature>
<evidence type="ECO:0000256" key="4">
    <source>
        <dbReference type="ARBA" id="ARBA00022989"/>
    </source>
</evidence>
<dbReference type="AlphaFoldDB" id="A0A1H5TPH6"/>
<keyword evidence="5 6" id="KW-0472">Membrane</keyword>
<comment type="subcellular location">
    <subcellularLocation>
        <location evidence="1">Cell membrane</location>
        <topology evidence="1">Multi-pass membrane protein</topology>
    </subcellularLocation>
</comment>
<proteinExistence type="predicted"/>
<dbReference type="Gene3D" id="3.40.1710.10">
    <property type="entry name" value="abc type-2 transporter like domain"/>
    <property type="match status" value="1"/>
</dbReference>
<sequence length="416" mass="46366">MKKKLEYLRLQIISSFTWVPKIILVSLILAIIIGAAAYGISAYTSNSDDSSLLKVAIVYDDNDNSKYIRQAMSLIADEESVSEVCSLVEMDEESALTGLKDGTVDVVVLIPKGLIRSIMNGQNKTIEMIFPSVGVNNSSYIYQEMINAGTSVVSTAEAGVYSMDDVLNALFSGQKDKQTELENKLSEIYFSYGLDRSIYFSVTDVSKTEGLSTTQFYIATGFMLLLLFSGIVCEKLFVVNNNSLTRVLRIAGIKEGYISFSRIMGICLVYTGFFWLVCIFLGIVGLRFPAIFNYYELSSHLDLITSLIGLFVINYAILSFIFFIFILIDNTIYKVIGLFIIGIVCMYMSGCIIPSSLLPNAVRIIGNFLPTYYFFRLIGQIMTTNINPILLFENVLIAVVLTSLASLVLKLRVRRE</sequence>
<evidence type="ECO:0000256" key="6">
    <source>
        <dbReference type="SAM" id="Phobius"/>
    </source>
</evidence>
<reference evidence="8 9" key="1">
    <citation type="submission" date="2016-10" db="EMBL/GenBank/DDBJ databases">
        <authorList>
            <person name="de Groot N.N."/>
        </authorList>
    </citation>
    <scope>NUCLEOTIDE SEQUENCE [LARGE SCALE GENOMIC DNA]</scope>
    <source>
        <strain evidence="8 9">D15d</strain>
    </source>
</reference>
<gene>
    <name evidence="8" type="ORF">SAMN05216537_10557</name>
</gene>
<dbReference type="GO" id="GO:0140359">
    <property type="term" value="F:ABC-type transporter activity"/>
    <property type="evidence" value="ECO:0007669"/>
    <property type="project" value="InterPro"/>
</dbReference>
<dbReference type="PANTHER" id="PTHR30294:SF29">
    <property type="entry name" value="MULTIDRUG ABC TRANSPORTER PERMEASE YBHS-RELATED"/>
    <property type="match status" value="1"/>
</dbReference>
<dbReference type="Proteomes" id="UP000236726">
    <property type="component" value="Unassembled WGS sequence"/>
</dbReference>
<feature type="transmembrane region" description="Helical" evidence="6">
    <location>
        <begin position="335"/>
        <end position="355"/>
    </location>
</feature>
<protein>
    <submittedName>
        <fullName evidence="8">ABC-2 type transport system permease protein</fullName>
    </submittedName>
</protein>
<evidence type="ECO:0000313" key="8">
    <source>
        <dbReference type="EMBL" id="SEF64762.1"/>
    </source>
</evidence>
<dbReference type="InterPro" id="IPR051449">
    <property type="entry name" value="ABC-2_transporter_component"/>
</dbReference>
<feature type="domain" description="ABC-2 type transporter transmembrane" evidence="7">
    <location>
        <begin position="22"/>
        <end position="405"/>
    </location>
</feature>
<evidence type="ECO:0000256" key="5">
    <source>
        <dbReference type="ARBA" id="ARBA00023136"/>
    </source>
</evidence>
<keyword evidence="4 6" id="KW-1133">Transmembrane helix</keyword>
<feature type="transmembrane region" description="Helical" evidence="6">
    <location>
        <begin position="260"/>
        <end position="283"/>
    </location>
</feature>
<keyword evidence="2" id="KW-1003">Cell membrane</keyword>
<feature type="transmembrane region" description="Helical" evidence="6">
    <location>
        <begin position="390"/>
        <end position="409"/>
    </location>
</feature>
<evidence type="ECO:0000259" key="7">
    <source>
        <dbReference type="Pfam" id="PF12698"/>
    </source>
</evidence>
<keyword evidence="3 6" id="KW-0812">Transmembrane</keyword>
<evidence type="ECO:0000313" key="9">
    <source>
        <dbReference type="Proteomes" id="UP000236726"/>
    </source>
</evidence>
<dbReference type="RefSeq" id="WP_103952522.1">
    <property type="nucleotide sequence ID" value="NZ_FNUL01000005.1"/>
</dbReference>
<keyword evidence="9" id="KW-1185">Reference proteome</keyword>
<accession>A0A1H5TPH6</accession>
<dbReference type="Pfam" id="PF12698">
    <property type="entry name" value="ABC2_membrane_3"/>
    <property type="match status" value="1"/>
</dbReference>
<dbReference type="PANTHER" id="PTHR30294">
    <property type="entry name" value="MEMBRANE COMPONENT OF ABC TRANSPORTER YHHJ-RELATED"/>
    <property type="match status" value="1"/>
</dbReference>
<evidence type="ECO:0000256" key="1">
    <source>
        <dbReference type="ARBA" id="ARBA00004651"/>
    </source>
</evidence>
<name>A0A1H5TPH6_9FIRM</name>
<dbReference type="EMBL" id="FNUL01000005">
    <property type="protein sequence ID" value="SEF64762.1"/>
    <property type="molecule type" value="Genomic_DNA"/>
</dbReference>
<feature type="transmembrane region" description="Helical" evidence="6">
    <location>
        <begin position="303"/>
        <end position="328"/>
    </location>
</feature>
<dbReference type="InterPro" id="IPR013525">
    <property type="entry name" value="ABC2_TM"/>
</dbReference>
<feature type="transmembrane region" description="Helical" evidence="6">
    <location>
        <begin position="21"/>
        <end position="40"/>
    </location>
</feature>
<evidence type="ECO:0000256" key="2">
    <source>
        <dbReference type="ARBA" id="ARBA00022475"/>
    </source>
</evidence>
<organism evidence="8 9">
    <name type="scientific">Lachnospira multipara</name>
    <dbReference type="NCBI Taxonomy" id="28051"/>
    <lineage>
        <taxon>Bacteria</taxon>
        <taxon>Bacillati</taxon>
        <taxon>Bacillota</taxon>
        <taxon>Clostridia</taxon>
        <taxon>Lachnospirales</taxon>
        <taxon>Lachnospiraceae</taxon>
        <taxon>Lachnospira</taxon>
    </lineage>
</organism>
<dbReference type="GO" id="GO:0005886">
    <property type="term" value="C:plasma membrane"/>
    <property type="evidence" value="ECO:0007669"/>
    <property type="project" value="UniProtKB-SubCell"/>
</dbReference>